<name>A0A8H6VPH5_9PEZI</name>
<evidence type="ECO:0000256" key="1">
    <source>
        <dbReference type="ARBA" id="ARBA00001798"/>
    </source>
</evidence>
<dbReference type="InterPro" id="IPR044066">
    <property type="entry name" value="TRIAD_supradom"/>
</dbReference>
<evidence type="ECO:0000256" key="7">
    <source>
        <dbReference type="ARBA" id="ARBA00022786"/>
    </source>
</evidence>
<dbReference type="Pfam" id="PF01485">
    <property type="entry name" value="IBR"/>
    <property type="match status" value="2"/>
</dbReference>
<dbReference type="SUPFAM" id="SSF57850">
    <property type="entry name" value="RING/U-box"/>
    <property type="match status" value="2"/>
</dbReference>
<keyword evidence="3" id="KW-0808">Transferase</keyword>
<accession>A0A8H6VPH5</accession>
<feature type="region of interest" description="Disordered" evidence="9">
    <location>
        <begin position="395"/>
        <end position="444"/>
    </location>
</feature>
<evidence type="ECO:0000313" key="11">
    <source>
        <dbReference type="EMBL" id="KAF7197787.1"/>
    </source>
</evidence>
<dbReference type="OrthoDB" id="9977870at2759"/>
<feature type="region of interest" description="Disordered" evidence="9">
    <location>
        <begin position="106"/>
        <end position="136"/>
    </location>
</feature>
<keyword evidence="12" id="KW-1185">Reference proteome</keyword>
<evidence type="ECO:0000256" key="2">
    <source>
        <dbReference type="ARBA" id="ARBA00012251"/>
    </source>
</evidence>
<dbReference type="InterPro" id="IPR031127">
    <property type="entry name" value="E3_UB_ligase_RBR"/>
</dbReference>
<evidence type="ECO:0000256" key="4">
    <source>
        <dbReference type="ARBA" id="ARBA00022723"/>
    </source>
</evidence>
<feature type="compositionally biased region" description="Basic and acidic residues" evidence="9">
    <location>
        <begin position="403"/>
        <end position="413"/>
    </location>
</feature>
<feature type="region of interest" description="Disordered" evidence="9">
    <location>
        <begin position="158"/>
        <end position="190"/>
    </location>
</feature>
<dbReference type="GO" id="GO:0061630">
    <property type="term" value="F:ubiquitin protein ligase activity"/>
    <property type="evidence" value="ECO:0007669"/>
    <property type="project" value="UniProtKB-EC"/>
</dbReference>
<dbReference type="Gene3D" id="1.20.120.1750">
    <property type="match status" value="1"/>
</dbReference>
<keyword evidence="8" id="KW-0862">Zinc</keyword>
<dbReference type="GO" id="GO:0016567">
    <property type="term" value="P:protein ubiquitination"/>
    <property type="evidence" value="ECO:0007669"/>
    <property type="project" value="InterPro"/>
</dbReference>
<dbReference type="EMBL" id="JABCIY010000007">
    <property type="protein sequence ID" value="KAF7197787.1"/>
    <property type="molecule type" value="Genomic_DNA"/>
</dbReference>
<evidence type="ECO:0000259" key="10">
    <source>
        <dbReference type="PROSITE" id="PS51873"/>
    </source>
</evidence>
<keyword evidence="6" id="KW-0863">Zinc-finger</keyword>
<dbReference type="PANTHER" id="PTHR11685">
    <property type="entry name" value="RBR FAMILY RING FINGER AND IBR DOMAIN-CONTAINING"/>
    <property type="match status" value="1"/>
</dbReference>
<dbReference type="PROSITE" id="PS00518">
    <property type="entry name" value="ZF_RING_1"/>
    <property type="match status" value="1"/>
</dbReference>
<dbReference type="PROSITE" id="PS51873">
    <property type="entry name" value="TRIAD"/>
    <property type="match status" value="1"/>
</dbReference>
<keyword evidence="7" id="KW-0833">Ubl conjugation pathway</keyword>
<evidence type="ECO:0000256" key="6">
    <source>
        <dbReference type="ARBA" id="ARBA00022771"/>
    </source>
</evidence>
<comment type="caution">
    <text evidence="11">The sequence shown here is derived from an EMBL/GenBank/DDBJ whole genome shotgun (WGS) entry which is preliminary data.</text>
</comment>
<evidence type="ECO:0000256" key="8">
    <source>
        <dbReference type="ARBA" id="ARBA00022833"/>
    </source>
</evidence>
<dbReference type="GO" id="GO:0008270">
    <property type="term" value="F:zinc ion binding"/>
    <property type="evidence" value="ECO:0007669"/>
    <property type="project" value="UniProtKB-KW"/>
</dbReference>
<keyword evidence="5" id="KW-0677">Repeat</keyword>
<evidence type="ECO:0000313" key="12">
    <source>
        <dbReference type="Proteomes" id="UP000660729"/>
    </source>
</evidence>
<dbReference type="InterPro" id="IPR017907">
    <property type="entry name" value="Znf_RING_CS"/>
</dbReference>
<evidence type="ECO:0000256" key="5">
    <source>
        <dbReference type="ARBA" id="ARBA00022737"/>
    </source>
</evidence>
<comment type="catalytic activity">
    <reaction evidence="1">
        <text>[E2 ubiquitin-conjugating enzyme]-S-ubiquitinyl-L-cysteine + [acceptor protein]-L-lysine = [E2 ubiquitin-conjugating enzyme]-L-cysteine + [acceptor protein]-N(6)-ubiquitinyl-L-lysine.</text>
        <dbReference type="EC" id="2.3.2.31"/>
    </reaction>
</comment>
<dbReference type="InterPro" id="IPR002867">
    <property type="entry name" value="IBR_dom"/>
</dbReference>
<sequence>MTMEWEGPFMDIDPLTLSAIVQAQLEDSQELAAGHKGKQREGTVTDSQVAMQMYLEDLQNCNAFLEDRKLAQSISIAVQQDGDLLHREFQREQQIARDREIAESVARGARLRDDGSTDELAGSSKTQKSNIPDPWEDPELLAKAAAIYMDCSHDSFTPPPPALTPDYESDEGTVAESSEWAAARKSDDTPKKGCCIACGDEKDFYEVARVPCNHEYCRPCLENLFSLSMKDETLFPPRCDGQEISLRSVRFFLPSQLAKDFETKYNELSTKNRTYCHDRACETFIPSQSIDNDIATCPRCRKTTCTMCKMPSHSGDCPEDEALQQLLETTEQQQWQRCPTCKAVVELNTGCNHITCRCGANFCYVCAAPWRTCGCPQWEEQRLLERATQIVDRNPNRRLFRPPRIEHDQPEARRRSRSRSVVATVAGPTSRRREPSPASEWESDFSDHSEWQHDWWQDDDETLVPQTDETMEDNAILDAATLHVRDVLGSQTPTPETARDDRIADAIEFLRENHACSHDKWRWVRGPHQCEECQHVLRQYIFECRHCHLQACNRCRRNRL</sequence>
<gene>
    <name evidence="11" type="ORF">HII31_00876</name>
</gene>
<dbReference type="CDD" id="cd22584">
    <property type="entry name" value="Rcat_RBR_unk"/>
    <property type="match status" value="1"/>
</dbReference>
<evidence type="ECO:0000256" key="9">
    <source>
        <dbReference type="SAM" id="MobiDB-lite"/>
    </source>
</evidence>
<keyword evidence="4" id="KW-0479">Metal-binding</keyword>
<organism evidence="11 12">
    <name type="scientific">Pseudocercospora fuligena</name>
    <dbReference type="NCBI Taxonomy" id="685502"/>
    <lineage>
        <taxon>Eukaryota</taxon>
        <taxon>Fungi</taxon>
        <taxon>Dikarya</taxon>
        <taxon>Ascomycota</taxon>
        <taxon>Pezizomycotina</taxon>
        <taxon>Dothideomycetes</taxon>
        <taxon>Dothideomycetidae</taxon>
        <taxon>Mycosphaerellales</taxon>
        <taxon>Mycosphaerellaceae</taxon>
        <taxon>Pseudocercospora</taxon>
    </lineage>
</organism>
<evidence type="ECO:0000256" key="3">
    <source>
        <dbReference type="ARBA" id="ARBA00022679"/>
    </source>
</evidence>
<dbReference type="AlphaFoldDB" id="A0A8H6VPH5"/>
<dbReference type="SMART" id="SM00647">
    <property type="entry name" value="IBR"/>
    <property type="match status" value="2"/>
</dbReference>
<feature type="domain" description="RING-type" evidence="10">
    <location>
        <begin position="191"/>
        <end position="379"/>
    </location>
</feature>
<protein>
    <recommendedName>
        <fullName evidence="2">RBR-type E3 ubiquitin transferase</fullName>
        <ecNumber evidence="2">2.3.2.31</ecNumber>
    </recommendedName>
</protein>
<proteinExistence type="predicted"/>
<dbReference type="CDD" id="cd20335">
    <property type="entry name" value="BRcat_RBR"/>
    <property type="match status" value="1"/>
</dbReference>
<dbReference type="EC" id="2.3.2.31" evidence="2"/>
<dbReference type="Proteomes" id="UP000660729">
    <property type="component" value="Unassembled WGS sequence"/>
</dbReference>
<reference evidence="11" key="1">
    <citation type="submission" date="2020-04" db="EMBL/GenBank/DDBJ databases">
        <title>Draft genome resource of the tomato pathogen Pseudocercospora fuligena.</title>
        <authorList>
            <person name="Zaccaron A."/>
        </authorList>
    </citation>
    <scope>NUCLEOTIDE SEQUENCE</scope>
    <source>
        <strain evidence="11">PF001</strain>
    </source>
</reference>